<comment type="catalytic activity">
    <reaction evidence="1">
        <text>ATP + protein L-histidine = ADP + protein N-phospho-L-histidine.</text>
        <dbReference type="EC" id="2.7.13.3"/>
    </reaction>
</comment>
<evidence type="ECO:0000313" key="13">
    <source>
        <dbReference type="Proteomes" id="UP000221222"/>
    </source>
</evidence>
<dbReference type="GO" id="GO:0000160">
    <property type="term" value="P:phosphorelay signal transduction system"/>
    <property type="evidence" value="ECO:0007669"/>
    <property type="project" value="UniProtKB-KW"/>
</dbReference>
<dbReference type="Proteomes" id="UP000221222">
    <property type="component" value="Unassembled WGS sequence"/>
</dbReference>
<dbReference type="RefSeq" id="WP_099341917.1">
    <property type="nucleotide sequence ID" value="NZ_CP032098.1"/>
</dbReference>
<protein>
    <recommendedName>
        <fullName evidence="2">histidine kinase</fullName>
        <ecNumber evidence="2">2.7.13.3</ecNumber>
    </recommendedName>
</protein>
<dbReference type="Pfam" id="PF07695">
    <property type="entry name" value="7TMR-DISM_7TM"/>
    <property type="match status" value="1"/>
</dbReference>
<keyword evidence="13" id="KW-1185">Reference proteome</keyword>
<dbReference type="Pfam" id="PF07696">
    <property type="entry name" value="7TMR-DISMED2"/>
    <property type="match status" value="1"/>
</dbReference>
<dbReference type="Gene3D" id="2.60.40.2380">
    <property type="match status" value="1"/>
</dbReference>
<dbReference type="SUPFAM" id="SSF55874">
    <property type="entry name" value="ATPase domain of HSP90 chaperone/DNA topoisomerase II/histidine kinase"/>
    <property type="match status" value="1"/>
</dbReference>
<proteinExistence type="predicted"/>
<evidence type="ECO:0000313" key="12">
    <source>
        <dbReference type="EMBL" id="PHO18566.1"/>
    </source>
</evidence>
<gene>
    <name evidence="11" type="ORF">AMOL_0638</name>
    <name evidence="12" type="ORF">CPU12_04615</name>
</gene>
<evidence type="ECO:0000259" key="10">
    <source>
        <dbReference type="PROSITE" id="PS50109"/>
    </source>
</evidence>
<keyword evidence="4" id="KW-0808">Transferase</keyword>
<dbReference type="SMART" id="SM00387">
    <property type="entry name" value="HATPase_c"/>
    <property type="match status" value="1"/>
</dbReference>
<dbReference type="PROSITE" id="PS50109">
    <property type="entry name" value="HIS_KIN"/>
    <property type="match status" value="1"/>
</dbReference>
<evidence type="ECO:0000256" key="9">
    <source>
        <dbReference type="SAM" id="Phobius"/>
    </source>
</evidence>
<evidence type="ECO:0000256" key="4">
    <source>
        <dbReference type="ARBA" id="ARBA00022679"/>
    </source>
</evidence>
<dbReference type="InterPro" id="IPR004358">
    <property type="entry name" value="Sig_transdc_His_kin-like_C"/>
</dbReference>
<sequence length="633" mass="74071">MIKKIFIFIFIFIHILFANTLIIDDKTEFSNLTFTNYQSTFIDKTATLTIDDIAKINTLKKIKRTNFKASKNNIWTKVNIKNLSSSNKSLFFENNRPLLDIIDVYIFKNNTPYRKIELGDNRSIKDRDLKIRKSTYKLLLERNTTYTIYTMYKSYTSISTYWKIYDQYNFINSVTIETIAWGIFTGIIIALILYNFAVYLTIKENYFLVYICLSFFLVLYQFKISGFYYQFFNYLNILWIDNLNWTLGFTAQIFTLLFPLTFFKPSKNSFIYKILLFLIILNLICGLFFLSVLKYDEFKLYTKYTDLITLVTIPTLFIVSLWAIYKKLSGSLYYFLGQFSFLFLIFYGVFVNIGYLEPISHMWVIIPLGIILDVIFISLALFTKVKLIENENKQNEQLIISQARFTTMGQNIADLVHQWKTPISQLGSEVLLLKAMHSLDKKNFEETFLETFPKIEDSIKFLNNTMDDIYNFYSNPTQKEKFLIKDEIESVLRLLNTKIEQNNITIIKQLESFTYEGYKTSLTNSIMVIIENAIDEHSKNLNNNNKIFITLKESNNEIYLTIEDNAGGIKIDNFENLYKIDYSLKGKNGSGIGLALTKRLVENRLNGTISISNTKDGAVFTIVFPKKANKDNR</sequence>
<evidence type="ECO:0000256" key="8">
    <source>
        <dbReference type="ARBA" id="ARBA00023012"/>
    </source>
</evidence>
<evidence type="ECO:0000256" key="2">
    <source>
        <dbReference type="ARBA" id="ARBA00012438"/>
    </source>
</evidence>
<reference evidence="12 13" key="1">
    <citation type="submission" date="2017-09" db="EMBL/GenBank/DDBJ databases">
        <title>Arcobacter canalis sp. nov., a new species isolated from a water canal contaminated with urban sewage.</title>
        <authorList>
            <person name="Perez-Cataluna A."/>
            <person name="Salas-Masso N."/>
            <person name="Figueras M.J."/>
        </authorList>
    </citation>
    <scope>NUCLEOTIDE SEQUENCE [LARGE SCALE GENOMIC DNA]</scope>
    <source>
        <strain evidence="12 13">F98-3</strain>
    </source>
</reference>
<evidence type="ECO:0000256" key="7">
    <source>
        <dbReference type="ARBA" id="ARBA00022840"/>
    </source>
</evidence>
<keyword evidence="3" id="KW-0597">Phosphoprotein</keyword>
<dbReference type="GO" id="GO:0005524">
    <property type="term" value="F:ATP binding"/>
    <property type="evidence" value="ECO:0007669"/>
    <property type="project" value="UniProtKB-KW"/>
</dbReference>
<keyword evidence="5" id="KW-0547">Nucleotide-binding</keyword>
<dbReference type="Proteomes" id="UP000262712">
    <property type="component" value="Chromosome"/>
</dbReference>
<evidence type="ECO:0000256" key="1">
    <source>
        <dbReference type="ARBA" id="ARBA00000085"/>
    </source>
</evidence>
<keyword evidence="9" id="KW-0812">Transmembrane</keyword>
<dbReference type="PANTHER" id="PTHR43065">
    <property type="entry name" value="SENSOR HISTIDINE KINASE"/>
    <property type="match status" value="1"/>
</dbReference>
<feature type="transmembrane region" description="Helical" evidence="9">
    <location>
        <begin position="179"/>
        <end position="200"/>
    </location>
</feature>
<feature type="transmembrane region" description="Helical" evidence="9">
    <location>
        <begin position="275"/>
        <end position="295"/>
    </location>
</feature>
<accession>A0A2G1DJP4</accession>
<dbReference type="InterPro" id="IPR003594">
    <property type="entry name" value="HATPase_dom"/>
</dbReference>
<dbReference type="InterPro" id="IPR005467">
    <property type="entry name" value="His_kinase_dom"/>
</dbReference>
<feature type="transmembrane region" description="Helical" evidence="9">
    <location>
        <begin position="362"/>
        <end position="383"/>
    </location>
</feature>
<name>A0A2G1DJP4_9BACT</name>
<evidence type="ECO:0000256" key="6">
    <source>
        <dbReference type="ARBA" id="ARBA00022777"/>
    </source>
</evidence>
<evidence type="ECO:0000313" key="14">
    <source>
        <dbReference type="Proteomes" id="UP000262712"/>
    </source>
</evidence>
<feature type="transmembrane region" description="Helical" evidence="9">
    <location>
        <begin position="307"/>
        <end position="325"/>
    </location>
</feature>
<dbReference type="KEGG" id="amol:AMOL_0638"/>
<dbReference type="Gene3D" id="3.30.565.10">
    <property type="entry name" value="Histidine kinase-like ATPase, C-terminal domain"/>
    <property type="match status" value="1"/>
</dbReference>
<feature type="transmembrane region" description="Helical" evidence="9">
    <location>
        <begin position="243"/>
        <end position="263"/>
    </location>
</feature>
<keyword evidence="7" id="KW-0067">ATP-binding</keyword>
<evidence type="ECO:0000256" key="3">
    <source>
        <dbReference type="ARBA" id="ARBA00022553"/>
    </source>
</evidence>
<evidence type="ECO:0000256" key="5">
    <source>
        <dbReference type="ARBA" id="ARBA00022741"/>
    </source>
</evidence>
<dbReference type="InterPro" id="IPR011623">
    <property type="entry name" value="7TMR_DISM_rcpt_extracell_dom1"/>
</dbReference>
<dbReference type="AlphaFoldDB" id="A0A2G1DJP4"/>
<dbReference type="GO" id="GO:0004673">
    <property type="term" value="F:protein histidine kinase activity"/>
    <property type="evidence" value="ECO:0007669"/>
    <property type="project" value="UniProtKB-EC"/>
</dbReference>
<dbReference type="InterPro" id="IPR036890">
    <property type="entry name" value="HATPase_C_sf"/>
</dbReference>
<feature type="domain" description="Histidine kinase" evidence="10">
    <location>
        <begin position="414"/>
        <end position="628"/>
    </location>
</feature>
<dbReference type="PANTHER" id="PTHR43065:SF10">
    <property type="entry name" value="PEROXIDE STRESS-ACTIVATED HISTIDINE KINASE MAK3"/>
    <property type="match status" value="1"/>
</dbReference>
<keyword evidence="9" id="KW-1133">Transmembrane helix</keyword>
<dbReference type="EC" id="2.7.13.3" evidence="2"/>
<dbReference type="InterPro" id="IPR011622">
    <property type="entry name" value="7TMR_DISM_rcpt_extracell_dom2"/>
</dbReference>
<dbReference type="EMBL" id="NXFY01000005">
    <property type="protein sequence ID" value="PHO18566.1"/>
    <property type="molecule type" value="Genomic_DNA"/>
</dbReference>
<dbReference type="EMBL" id="CP032098">
    <property type="protein sequence ID" value="AXX91639.1"/>
    <property type="molecule type" value="Genomic_DNA"/>
</dbReference>
<feature type="transmembrane region" description="Helical" evidence="9">
    <location>
        <begin position="332"/>
        <end position="356"/>
    </location>
</feature>
<dbReference type="PRINTS" id="PR00344">
    <property type="entry name" value="BCTRLSENSOR"/>
</dbReference>
<keyword evidence="9" id="KW-0472">Membrane</keyword>
<dbReference type="Pfam" id="PF02518">
    <property type="entry name" value="HATPase_c"/>
    <property type="match status" value="1"/>
</dbReference>
<keyword evidence="6 12" id="KW-0418">Kinase</keyword>
<organism evidence="12 13">
    <name type="scientific">Malaciobacter molluscorum LMG 25693</name>
    <dbReference type="NCBI Taxonomy" id="870501"/>
    <lineage>
        <taxon>Bacteria</taxon>
        <taxon>Pseudomonadati</taxon>
        <taxon>Campylobacterota</taxon>
        <taxon>Epsilonproteobacteria</taxon>
        <taxon>Campylobacterales</taxon>
        <taxon>Arcobacteraceae</taxon>
        <taxon>Malaciobacter</taxon>
    </lineage>
</organism>
<evidence type="ECO:0000313" key="11">
    <source>
        <dbReference type="EMBL" id="AXX91639.1"/>
    </source>
</evidence>
<reference evidence="11 14" key="2">
    <citation type="submission" date="2018-08" db="EMBL/GenBank/DDBJ databases">
        <title>Complete genome of the Arcobacter molluscorum type strain LMG 25693.</title>
        <authorList>
            <person name="Miller W.G."/>
            <person name="Yee E."/>
            <person name="Bono J.L."/>
        </authorList>
    </citation>
    <scope>NUCLEOTIDE SEQUENCE [LARGE SCALE GENOMIC DNA]</scope>
    <source>
        <strain evidence="11 14">CECT 7696</strain>
    </source>
</reference>
<feature type="transmembrane region" description="Helical" evidence="9">
    <location>
        <begin position="207"/>
        <end position="231"/>
    </location>
</feature>
<keyword evidence="8" id="KW-0902">Two-component regulatory system</keyword>